<feature type="non-terminal residue" evidence="2">
    <location>
        <position position="91"/>
    </location>
</feature>
<dbReference type="Proteomes" id="UP001189429">
    <property type="component" value="Unassembled WGS sequence"/>
</dbReference>
<evidence type="ECO:0000313" key="2">
    <source>
        <dbReference type="EMBL" id="CAK0899615.1"/>
    </source>
</evidence>
<protein>
    <submittedName>
        <fullName evidence="2">Uncharacterized protein</fullName>
    </submittedName>
</protein>
<comment type="caution">
    <text evidence="2">The sequence shown here is derived from an EMBL/GenBank/DDBJ whole genome shotgun (WGS) entry which is preliminary data.</text>
</comment>
<keyword evidence="3" id="KW-1185">Reference proteome</keyword>
<feature type="compositionally biased region" description="Basic residues" evidence="1">
    <location>
        <begin position="65"/>
        <end position="74"/>
    </location>
</feature>
<organism evidence="2 3">
    <name type="scientific">Prorocentrum cordatum</name>
    <dbReference type="NCBI Taxonomy" id="2364126"/>
    <lineage>
        <taxon>Eukaryota</taxon>
        <taxon>Sar</taxon>
        <taxon>Alveolata</taxon>
        <taxon>Dinophyceae</taxon>
        <taxon>Prorocentrales</taxon>
        <taxon>Prorocentraceae</taxon>
        <taxon>Prorocentrum</taxon>
    </lineage>
</organism>
<feature type="region of interest" description="Disordered" evidence="1">
    <location>
        <begin position="41"/>
        <end position="91"/>
    </location>
</feature>
<evidence type="ECO:0000256" key="1">
    <source>
        <dbReference type="SAM" id="MobiDB-lite"/>
    </source>
</evidence>
<gene>
    <name evidence="2" type="ORF">PCOR1329_LOCUS77083</name>
</gene>
<evidence type="ECO:0000313" key="3">
    <source>
        <dbReference type="Proteomes" id="UP001189429"/>
    </source>
</evidence>
<reference evidence="2" key="1">
    <citation type="submission" date="2023-10" db="EMBL/GenBank/DDBJ databases">
        <authorList>
            <person name="Chen Y."/>
            <person name="Shah S."/>
            <person name="Dougan E. K."/>
            <person name="Thang M."/>
            <person name="Chan C."/>
        </authorList>
    </citation>
    <scope>NUCLEOTIDE SEQUENCE [LARGE SCALE GENOMIC DNA]</scope>
</reference>
<name>A0ABN9XJ06_9DINO</name>
<dbReference type="EMBL" id="CAUYUJ010020633">
    <property type="protein sequence ID" value="CAK0899615.1"/>
    <property type="molecule type" value="Genomic_DNA"/>
</dbReference>
<sequence length="91" mass="9763">MGAPGGGLSRDAAVEHTGIGSAAGQGAFRTCERHIQAVFDAAIRNKSDKDRRQRRPLAGWAPARDRRRRGRPRHAAGPAAPEVGRREDGRG</sequence>
<proteinExistence type="predicted"/>
<accession>A0ABN9XJ06</accession>